<evidence type="ECO:0000313" key="5">
    <source>
        <dbReference type="Proteomes" id="UP000528945"/>
    </source>
</evidence>
<dbReference type="InterPro" id="IPR047676">
    <property type="entry name" value="FxLYD_dom"/>
</dbReference>
<dbReference type="InterPro" id="IPR011723">
    <property type="entry name" value="Znf/thioredoxin_put"/>
</dbReference>
<accession>A0AAW3TUM7</accession>
<dbReference type="EMBL" id="JACIDB010000008">
    <property type="protein sequence ID" value="MBB3876878.1"/>
    <property type="molecule type" value="Genomic_DNA"/>
</dbReference>
<reference evidence="4 5" key="1">
    <citation type="submission" date="2020-08" db="EMBL/GenBank/DDBJ databases">
        <title>Genomic Encyclopedia of Type Strains, Phase IV (KMG-IV): sequencing the most valuable type-strain genomes for metagenomic binning, comparative biology and taxonomic classification.</title>
        <authorList>
            <person name="Goeker M."/>
        </authorList>
    </citation>
    <scope>NUCLEOTIDE SEQUENCE [LARGE SCALE GENOMIC DNA]</scope>
    <source>
        <strain evidence="4 5">DSM 15581</strain>
    </source>
</reference>
<dbReference type="NCBIfam" id="TIGR02098">
    <property type="entry name" value="MJ0042_CXXC"/>
    <property type="match status" value="1"/>
</dbReference>
<evidence type="ECO:0000256" key="2">
    <source>
        <dbReference type="SAM" id="Phobius"/>
    </source>
</evidence>
<feature type="domain" description="Zinc finger/thioredoxin putative" evidence="3">
    <location>
        <begin position="1"/>
        <end position="36"/>
    </location>
</feature>
<sequence>MILECPECSTRYLVPDSAIGVEGRTVRCANCRHSWFQEPPVPEEEALAAPAPPPPPPPPPVMADQPRFDLPDAPDDEAPPPFLEPAVLPGARVAPPEPVVAAPDYDAFAHRPPFRPRRNALRRWTVIAVLVGLLLIAGIGAILFVGAPGLLARVGLPVGTDESPLRLKDNPIERRELENGSELFAVSGQITNPSSEKQRVPDIRAELRDAQGRIVYSWTINPQQRTLNPGASIDFNSAKLDVPSNSKRLELSFAGEAANP</sequence>
<keyword evidence="2" id="KW-1133">Transmembrane helix</keyword>
<organism evidence="4 5">
    <name type="scientific">Sphingomonas aquatilis</name>
    <dbReference type="NCBI Taxonomy" id="93063"/>
    <lineage>
        <taxon>Bacteria</taxon>
        <taxon>Pseudomonadati</taxon>
        <taxon>Pseudomonadota</taxon>
        <taxon>Alphaproteobacteria</taxon>
        <taxon>Sphingomonadales</taxon>
        <taxon>Sphingomonadaceae</taxon>
        <taxon>Sphingomonas</taxon>
    </lineage>
</organism>
<gene>
    <name evidence="4" type="ORF">GGR47_003140</name>
</gene>
<evidence type="ECO:0000256" key="1">
    <source>
        <dbReference type="SAM" id="MobiDB-lite"/>
    </source>
</evidence>
<dbReference type="RefSeq" id="WP_147037085.1">
    <property type="nucleotide sequence ID" value="NZ_JACIDB010000008.1"/>
</dbReference>
<dbReference type="NCBIfam" id="NF038353">
    <property type="entry name" value="FxLYD_dom"/>
    <property type="match status" value="1"/>
</dbReference>
<dbReference type="AlphaFoldDB" id="A0AAW3TUM7"/>
<protein>
    <submittedName>
        <fullName evidence="4">Zn finger-like uncharacterized protein</fullName>
    </submittedName>
</protein>
<feature type="transmembrane region" description="Helical" evidence="2">
    <location>
        <begin position="124"/>
        <end position="147"/>
    </location>
</feature>
<feature type="region of interest" description="Disordered" evidence="1">
    <location>
        <begin position="42"/>
        <end position="80"/>
    </location>
</feature>
<keyword evidence="2" id="KW-0472">Membrane</keyword>
<dbReference type="Proteomes" id="UP000528945">
    <property type="component" value="Unassembled WGS sequence"/>
</dbReference>
<proteinExistence type="predicted"/>
<keyword evidence="5" id="KW-1185">Reference proteome</keyword>
<comment type="caution">
    <text evidence="4">The sequence shown here is derived from an EMBL/GenBank/DDBJ whole genome shotgun (WGS) entry which is preliminary data.</text>
</comment>
<evidence type="ECO:0000313" key="4">
    <source>
        <dbReference type="EMBL" id="MBB3876878.1"/>
    </source>
</evidence>
<evidence type="ECO:0000259" key="3">
    <source>
        <dbReference type="Pfam" id="PF13717"/>
    </source>
</evidence>
<feature type="compositionally biased region" description="Pro residues" evidence="1">
    <location>
        <begin position="50"/>
        <end position="61"/>
    </location>
</feature>
<keyword evidence="2" id="KW-0812">Transmembrane</keyword>
<name>A0AAW3TUM7_9SPHN</name>
<dbReference type="Pfam" id="PF13717">
    <property type="entry name" value="Zn_ribbon_4"/>
    <property type="match status" value="1"/>
</dbReference>